<dbReference type="STRING" id="4615.A0A199V211"/>
<comment type="caution">
    <text evidence="3">The sequence shown here is derived from an EMBL/GenBank/DDBJ whole genome shotgun (WGS) entry which is preliminary data.</text>
</comment>
<proteinExistence type="inferred from homology"/>
<sequence length="1372" mass="150203">MAQFSLTFTARRREAVLVAPAKSTPYELKPLSDIDDQHGLRFYRSGILFFRNNPAQSGRDPAAVIKRSLAEALVYYYPLAGRLCAGPSDKLIVECTGDGAVFVEADADVRLEDFGGALSPPIPCSDQLLCEPESTSSDVIGRPLVYIQVTRLACGGFVFCIQICHCMADAAGLVQFVMAMGELAQGTTAPAVPPVWAREVLNARSPPRVTHPHPEYEQVPDPTKDRISPADVLAQRPFFFGEKEILALRCQAPAHLRATCSRFDMIAAYVWRCRTIALGYDSEDEVRIQFVVNARGKRNNAQGRAPMLPRGFYGNAFAFTVASSTAGELCRKPFSYALELVAAAKARSAAVDHLQSVADLMVLKGRPRFATARTYLVSDLTKSGLEELDFGWGKGIYGGPATAMLATFHIPVRSAGGERGILVPVRLPEFAMERFVVEMKRGLVMKEEEESRGYGGQQYATCSLTFNARRSEAVLVAPEKPTPYKLKPLSDIDDQRGLRFYRSGVLFYRKNPAQSGCDPAAVIKQSLAEALVYYYPLAGRLRAGPDDKLIVECTGEGAVFVEAEADVRLEDFDGELSPPIPCNDQLLCEPESASSSVIGRPLVYIQVTRLVCGGFILGVQLCHCMADAVGLMQFVMAMFEMAAGAAEPTIPPVWAREILNARSPPCVTHPHPEYEEVPDPTKDRISPADVLAHRPFFFGEKEMSALHRQAPAYLRGTCSRFDMIAAYVWRCRTIALGYDPEDEVGAQFVVNARGKRNNAQGRSPVLPRGFYGNAFVFTVASSTAGELCRKPFSYALELVAAAKARSAADDHLQSVADLMVLKGRPRFATARTYLVSDLTKMGLDELDFGWGTVVYAGPATAMLATFHLPARSAEGERGILVPVRLPEFAIERFVAEMERGILMMEGESHGYGGRQYATVGSTCMAMSKIEAVLLAPAKPTPQELKPLSDIDDQRGLRFYRSGILFCRINPAHSDLDPAAITKRALAEALVYYYPLAGRLRAGPGDKLIVECTGEGAVFVEANADVRLDDFGPALSPPIPCSDQLLCEPESTSSDVVDRPLVYFQLTRLSCGGIIFGIQVCHCMADAVGVMQFAMAIVEMAAGAAEPSIPPVWAREILNARSPPCVTHPHPEYEEVPDPTKDRISPADVLAHQPFFFGEKEMSALRRQAPAYLRGTCSRFDMIAAYVWQCRTIALGYDPEDEVRIQFVVNARGKRNPMLPFGFYGNAFAFTVASSTAGELCRKPFSYALELVAAAKARSAADDHLQSVADLMVLKGRPRFAMARTYLVSDLTKMGMEDLDFGWGTVVYGGPATAMLATFHIPAYSAEGERGILVPVRLPEFAMERFVAEMERGLVTKEEEEEESQVMKVCSHL</sequence>
<gene>
    <name evidence="3" type="ORF">ACMD2_19238</name>
</gene>
<dbReference type="Pfam" id="PF02458">
    <property type="entry name" value="Transferase"/>
    <property type="match status" value="3"/>
</dbReference>
<dbReference type="EMBL" id="LSRQ01003665">
    <property type="protein sequence ID" value="OAY71023.1"/>
    <property type="molecule type" value="Genomic_DNA"/>
</dbReference>
<dbReference type="PANTHER" id="PTHR31147">
    <property type="entry name" value="ACYL TRANSFERASE 4"/>
    <property type="match status" value="1"/>
</dbReference>
<name>A0A199V211_ANACO</name>
<dbReference type="InterPro" id="IPR050898">
    <property type="entry name" value="Plant_acyltransferase"/>
</dbReference>
<evidence type="ECO:0000313" key="3">
    <source>
        <dbReference type="EMBL" id="OAY71023.1"/>
    </source>
</evidence>
<dbReference type="GO" id="GO:0016740">
    <property type="term" value="F:transferase activity"/>
    <property type="evidence" value="ECO:0007669"/>
    <property type="project" value="UniProtKB-KW"/>
</dbReference>
<protein>
    <submittedName>
        <fullName evidence="3">Benzyl alcohol O-benzoyltransferase</fullName>
    </submittedName>
</protein>
<evidence type="ECO:0000313" key="4">
    <source>
        <dbReference type="Proteomes" id="UP000092600"/>
    </source>
</evidence>
<dbReference type="InterPro" id="IPR023213">
    <property type="entry name" value="CAT-like_dom_sf"/>
</dbReference>
<organism evidence="3 4">
    <name type="scientific">Ananas comosus</name>
    <name type="common">Pineapple</name>
    <name type="synonym">Ananas ananas</name>
    <dbReference type="NCBI Taxonomy" id="4615"/>
    <lineage>
        <taxon>Eukaryota</taxon>
        <taxon>Viridiplantae</taxon>
        <taxon>Streptophyta</taxon>
        <taxon>Embryophyta</taxon>
        <taxon>Tracheophyta</taxon>
        <taxon>Spermatophyta</taxon>
        <taxon>Magnoliopsida</taxon>
        <taxon>Liliopsida</taxon>
        <taxon>Poales</taxon>
        <taxon>Bromeliaceae</taxon>
        <taxon>Bromelioideae</taxon>
        <taxon>Ananas</taxon>
    </lineage>
</organism>
<reference evidence="3 4" key="1">
    <citation type="journal article" date="2016" name="DNA Res.">
        <title>The draft genome of MD-2 pineapple using hybrid error correction of long reads.</title>
        <authorList>
            <person name="Redwan R.M."/>
            <person name="Saidin A."/>
            <person name="Kumar S.V."/>
        </authorList>
    </citation>
    <scope>NUCLEOTIDE SEQUENCE [LARGE SCALE GENOMIC DNA]</scope>
    <source>
        <strain evidence="4">cv. MD2</strain>
        <tissue evidence="3">Leaf</tissue>
    </source>
</reference>
<dbReference type="Proteomes" id="UP000092600">
    <property type="component" value="Unassembled WGS sequence"/>
</dbReference>
<comment type="similarity">
    <text evidence="1">Belongs to the plant acyltransferase family.</text>
</comment>
<dbReference type="Gene3D" id="3.30.559.10">
    <property type="entry name" value="Chloramphenicol acetyltransferase-like domain"/>
    <property type="match status" value="6"/>
</dbReference>
<dbReference type="PANTHER" id="PTHR31147:SF66">
    <property type="entry name" value="OS05G0315700 PROTEIN"/>
    <property type="match status" value="1"/>
</dbReference>
<keyword evidence="2 3" id="KW-0808">Transferase</keyword>
<evidence type="ECO:0000256" key="1">
    <source>
        <dbReference type="ARBA" id="ARBA00009861"/>
    </source>
</evidence>
<evidence type="ECO:0000256" key="2">
    <source>
        <dbReference type="ARBA" id="ARBA00022679"/>
    </source>
</evidence>
<accession>A0A199V211</accession>